<protein>
    <submittedName>
        <fullName evidence="1">Uncharacterized protein</fullName>
    </submittedName>
</protein>
<sequence>MRSAVTTWAPSRLLSLESRITYGRPRTPGPLPGLNTPATLASSILGCFVCDGLLSTKLERWALWRPPRPRGYPPPAEGNRMHHVRQCNLGHAPTRVKLRTRIPSFTLIIPHRWTLMDSRAVRILTSRSDVQRDGWTRKVPRACRAVPLTR</sequence>
<organism evidence="1 2">
    <name type="scientific">Dichomitus squalens</name>
    <dbReference type="NCBI Taxonomy" id="114155"/>
    <lineage>
        <taxon>Eukaryota</taxon>
        <taxon>Fungi</taxon>
        <taxon>Dikarya</taxon>
        <taxon>Basidiomycota</taxon>
        <taxon>Agaricomycotina</taxon>
        <taxon>Agaricomycetes</taxon>
        <taxon>Polyporales</taxon>
        <taxon>Polyporaceae</taxon>
        <taxon>Dichomitus</taxon>
    </lineage>
</organism>
<evidence type="ECO:0000313" key="1">
    <source>
        <dbReference type="EMBL" id="TBU63444.1"/>
    </source>
</evidence>
<name>A0A4Q9Q9Y6_9APHY</name>
<dbReference type="Proteomes" id="UP000292082">
    <property type="component" value="Unassembled WGS sequence"/>
</dbReference>
<dbReference type="EMBL" id="ML145089">
    <property type="protein sequence ID" value="TBU63444.1"/>
    <property type="molecule type" value="Genomic_DNA"/>
</dbReference>
<proteinExistence type="predicted"/>
<keyword evidence="2" id="KW-1185">Reference proteome</keyword>
<accession>A0A4Q9Q9Y6</accession>
<dbReference type="AlphaFoldDB" id="A0A4Q9Q9Y6"/>
<gene>
    <name evidence="1" type="ORF">BD310DRAFT_579671</name>
</gene>
<reference evidence="1 2" key="1">
    <citation type="submission" date="2019-01" db="EMBL/GenBank/DDBJ databases">
        <title>Draft genome sequences of three monokaryotic isolates of the white-rot basidiomycete fungus Dichomitus squalens.</title>
        <authorList>
            <consortium name="DOE Joint Genome Institute"/>
            <person name="Lopez S.C."/>
            <person name="Andreopoulos B."/>
            <person name="Pangilinan J."/>
            <person name="Lipzen A."/>
            <person name="Riley R."/>
            <person name="Ahrendt S."/>
            <person name="Ng V."/>
            <person name="Barry K."/>
            <person name="Daum C."/>
            <person name="Grigoriev I.V."/>
            <person name="Hilden K.S."/>
            <person name="Makela M.R."/>
            <person name="de Vries R.P."/>
        </authorList>
    </citation>
    <scope>NUCLEOTIDE SEQUENCE [LARGE SCALE GENOMIC DNA]</scope>
    <source>
        <strain evidence="1 2">CBS 464.89</strain>
    </source>
</reference>
<evidence type="ECO:0000313" key="2">
    <source>
        <dbReference type="Proteomes" id="UP000292082"/>
    </source>
</evidence>